<accession>A0A3D8H2B2</accession>
<protein>
    <submittedName>
        <fullName evidence="1">Uncharacterized protein</fullName>
    </submittedName>
</protein>
<keyword evidence="2" id="KW-1185">Reference proteome</keyword>
<proteinExistence type="predicted"/>
<organism evidence="1 2">
    <name type="scientific">Marinobacter flavimaris</name>
    <dbReference type="NCBI Taxonomy" id="262076"/>
    <lineage>
        <taxon>Bacteria</taxon>
        <taxon>Pseudomonadati</taxon>
        <taxon>Pseudomonadota</taxon>
        <taxon>Gammaproteobacteria</taxon>
        <taxon>Pseudomonadales</taxon>
        <taxon>Marinobacteraceae</taxon>
        <taxon>Marinobacter</taxon>
    </lineage>
</organism>
<gene>
    <name evidence="1" type="ORF">DXI23_11570</name>
</gene>
<dbReference type="AlphaFoldDB" id="A0A3D8H2B2"/>
<comment type="caution">
    <text evidence="1">The sequence shown here is derived from an EMBL/GenBank/DDBJ whole genome shotgun (WGS) entry which is preliminary data.</text>
</comment>
<evidence type="ECO:0000313" key="2">
    <source>
        <dbReference type="Proteomes" id="UP000256431"/>
    </source>
</evidence>
<dbReference type="Proteomes" id="UP000256431">
    <property type="component" value="Unassembled WGS sequence"/>
</dbReference>
<name>A0A3D8H2B2_9GAMM</name>
<reference evidence="1 2" key="1">
    <citation type="submission" date="2018-08" db="EMBL/GenBank/DDBJ databases">
        <title>Genome sequence of Marinobacter flavimaris KCTC 12185.</title>
        <authorList>
            <person name="Chun J."/>
            <person name="Kim B.-Y."/>
            <person name="Choi S.-B."/>
            <person name="Kwak M.-J."/>
        </authorList>
    </citation>
    <scope>NUCLEOTIDE SEQUENCE [LARGE SCALE GENOMIC DNA]</scope>
    <source>
        <strain evidence="1 2">KCTC 12185</strain>
    </source>
</reference>
<dbReference type="EMBL" id="QRDH01000005">
    <property type="protein sequence ID" value="RDU40416.1"/>
    <property type="molecule type" value="Genomic_DNA"/>
</dbReference>
<dbReference type="RefSeq" id="WP_104270885.1">
    <property type="nucleotide sequence ID" value="NZ_PSSW01000005.1"/>
</dbReference>
<evidence type="ECO:0000313" key="1">
    <source>
        <dbReference type="EMBL" id="RDU40416.1"/>
    </source>
</evidence>
<sequence length="246" mass="28242">MKAESSDVMNFIRRDGRAGAPVAFLTIEDGGENGSEEEFLKYIGGTGVWEPGVKRRIELGRPGDCISKIMSGLLFGSLENSANYRDYTIYLSNEWNLKFYPIGRPGQHDWQDYYSTVSGLTKSEYASECQKLRPTLIWNRYGDFLEQSELVVILASRPEWLSVLKHSEKFQYEVYHVEKQPNGPWKWAFFFKSDGILAFAYFGMFVRGVSNRDYLEFAELLRKYSGNALADQIPNMVGEFKRSIVP</sequence>